<proteinExistence type="predicted"/>
<protein>
    <submittedName>
        <fullName evidence="2">Uncharacterized protein</fullName>
    </submittedName>
</protein>
<feature type="region of interest" description="Disordered" evidence="1">
    <location>
        <begin position="1"/>
        <end position="23"/>
    </location>
</feature>
<evidence type="ECO:0000313" key="2">
    <source>
        <dbReference type="EMBL" id="ETV66197.1"/>
    </source>
</evidence>
<dbReference type="EMBL" id="KI913216">
    <property type="protein sequence ID" value="ETV66197.1"/>
    <property type="molecule type" value="Genomic_DNA"/>
</dbReference>
<name>W4FFB2_APHAT</name>
<dbReference type="RefSeq" id="XP_009844386.1">
    <property type="nucleotide sequence ID" value="XM_009846084.1"/>
</dbReference>
<feature type="compositionally biased region" description="Low complexity" evidence="1">
    <location>
        <begin position="12"/>
        <end position="21"/>
    </location>
</feature>
<dbReference type="VEuPathDB" id="FungiDB:H257_17335"/>
<dbReference type="AlphaFoldDB" id="W4FFB2"/>
<gene>
    <name evidence="2" type="ORF">H257_17335</name>
</gene>
<sequence>MEAPACMHPKEASGGPSAAAAVGRHSDLATLTSQSFALDPKQRSTSGFDEDTHLAAAAVGHELPLSGGRSEELELTTRAFQASQRSQPALVVHPRSTTQILTSSLIYRSYSYHVTA</sequence>
<reference evidence="2" key="1">
    <citation type="submission" date="2013-12" db="EMBL/GenBank/DDBJ databases">
        <title>The Genome Sequence of Aphanomyces astaci APO3.</title>
        <authorList>
            <consortium name="The Broad Institute Genomics Platform"/>
            <person name="Russ C."/>
            <person name="Tyler B."/>
            <person name="van West P."/>
            <person name="Dieguez-Uribeondo J."/>
            <person name="Young S.K."/>
            <person name="Zeng Q."/>
            <person name="Gargeya S."/>
            <person name="Fitzgerald M."/>
            <person name="Abouelleil A."/>
            <person name="Alvarado L."/>
            <person name="Chapman S.B."/>
            <person name="Gainer-Dewar J."/>
            <person name="Goldberg J."/>
            <person name="Griggs A."/>
            <person name="Gujja S."/>
            <person name="Hansen M."/>
            <person name="Howarth C."/>
            <person name="Imamovic A."/>
            <person name="Ireland A."/>
            <person name="Larimer J."/>
            <person name="McCowan C."/>
            <person name="Murphy C."/>
            <person name="Pearson M."/>
            <person name="Poon T.W."/>
            <person name="Priest M."/>
            <person name="Roberts A."/>
            <person name="Saif S."/>
            <person name="Shea T."/>
            <person name="Sykes S."/>
            <person name="Wortman J."/>
            <person name="Nusbaum C."/>
            <person name="Birren B."/>
        </authorList>
    </citation>
    <scope>NUCLEOTIDE SEQUENCE [LARGE SCALE GENOMIC DNA]</scope>
    <source>
        <strain evidence="2">APO3</strain>
    </source>
</reference>
<dbReference type="GeneID" id="20819331"/>
<organism evidence="2">
    <name type="scientific">Aphanomyces astaci</name>
    <name type="common">Crayfish plague agent</name>
    <dbReference type="NCBI Taxonomy" id="112090"/>
    <lineage>
        <taxon>Eukaryota</taxon>
        <taxon>Sar</taxon>
        <taxon>Stramenopiles</taxon>
        <taxon>Oomycota</taxon>
        <taxon>Saprolegniomycetes</taxon>
        <taxon>Saprolegniales</taxon>
        <taxon>Verrucalvaceae</taxon>
        <taxon>Aphanomyces</taxon>
    </lineage>
</organism>
<evidence type="ECO:0000256" key="1">
    <source>
        <dbReference type="SAM" id="MobiDB-lite"/>
    </source>
</evidence>
<accession>W4FFB2</accession>